<sequence>MQLDDEDQQADQYNKKTYIPPIIFDNPINGKQPLEDLNHLTNETVTGRVIGDKLKIFPSSAEVHRAIRHEISDKRKLKSHTYLLPQEKQLKVIIKRFSN</sequence>
<gene>
    <name evidence="1" type="primary">jockeypol_199</name>
    <name evidence="1" type="ORF">CEXT_288871</name>
</gene>
<keyword evidence="1" id="KW-0695">RNA-directed DNA polymerase</keyword>
<organism evidence="1 2">
    <name type="scientific">Caerostris extrusa</name>
    <name type="common">Bark spider</name>
    <name type="synonym">Caerostris bankana</name>
    <dbReference type="NCBI Taxonomy" id="172846"/>
    <lineage>
        <taxon>Eukaryota</taxon>
        <taxon>Metazoa</taxon>
        <taxon>Ecdysozoa</taxon>
        <taxon>Arthropoda</taxon>
        <taxon>Chelicerata</taxon>
        <taxon>Arachnida</taxon>
        <taxon>Araneae</taxon>
        <taxon>Araneomorphae</taxon>
        <taxon>Entelegynae</taxon>
        <taxon>Araneoidea</taxon>
        <taxon>Araneidae</taxon>
        <taxon>Caerostris</taxon>
    </lineage>
</organism>
<name>A0AAV4VBF2_CAEEX</name>
<dbReference type="EMBL" id="BPLR01014227">
    <property type="protein sequence ID" value="GIY67329.1"/>
    <property type="molecule type" value="Genomic_DNA"/>
</dbReference>
<accession>A0AAV4VBF2</accession>
<proteinExistence type="predicted"/>
<protein>
    <submittedName>
        <fullName evidence="1">RNA-directed DNA polymerase from mobile element jockey</fullName>
    </submittedName>
</protein>
<keyword evidence="1" id="KW-0548">Nucleotidyltransferase</keyword>
<comment type="caution">
    <text evidence="1">The sequence shown here is derived from an EMBL/GenBank/DDBJ whole genome shotgun (WGS) entry which is preliminary data.</text>
</comment>
<dbReference type="GO" id="GO:0003964">
    <property type="term" value="F:RNA-directed DNA polymerase activity"/>
    <property type="evidence" value="ECO:0007669"/>
    <property type="project" value="UniProtKB-KW"/>
</dbReference>
<reference evidence="1 2" key="1">
    <citation type="submission" date="2021-06" db="EMBL/GenBank/DDBJ databases">
        <title>Caerostris extrusa draft genome.</title>
        <authorList>
            <person name="Kono N."/>
            <person name="Arakawa K."/>
        </authorList>
    </citation>
    <scope>NUCLEOTIDE SEQUENCE [LARGE SCALE GENOMIC DNA]</scope>
</reference>
<evidence type="ECO:0000313" key="2">
    <source>
        <dbReference type="Proteomes" id="UP001054945"/>
    </source>
</evidence>
<dbReference type="AlphaFoldDB" id="A0AAV4VBF2"/>
<dbReference type="Proteomes" id="UP001054945">
    <property type="component" value="Unassembled WGS sequence"/>
</dbReference>
<keyword evidence="2" id="KW-1185">Reference proteome</keyword>
<keyword evidence="1" id="KW-0808">Transferase</keyword>
<evidence type="ECO:0000313" key="1">
    <source>
        <dbReference type="EMBL" id="GIY67329.1"/>
    </source>
</evidence>